<dbReference type="Proteomes" id="UP000194151">
    <property type="component" value="Chromosome"/>
</dbReference>
<dbReference type="PANTHER" id="PTHR43605:SF10">
    <property type="entry name" value="ACYL-COA SYNTHETASE MEDIUM CHAIN FAMILY MEMBER 3"/>
    <property type="match status" value="1"/>
</dbReference>
<dbReference type="InterPro" id="IPR025110">
    <property type="entry name" value="AMP-bd_C"/>
</dbReference>
<keyword evidence="4" id="KW-0067">ATP-binding</keyword>
<dbReference type="Gene3D" id="3.30.300.30">
    <property type="match status" value="1"/>
</dbReference>
<evidence type="ECO:0000259" key="5">
    <source>
        <dbReference type="Pfam" id="PF00501"/>
    </source>
</evidence>
<accession>A0A1W6YRE2</accession>
<dbReference type="PANTHER" id="PTHR43605">
    <property type="entry name" value="ACYL-COENZYME A SYNTHETASE"/>
    <property type="match status" value="1"/>
</dbReference>
<dbReference type="STRING" id="1416806.CAL12_21650"/>
<dbReference type="InterPro" id="IPR042099">
    <property type="entry name" value="ANL_N_sf"/>
</dbReference>
<dbReference type="GO" id="GO:0006633">
    <property type="term" value="P:fatty acid biosynthetic process"/>
    <property type="evidence" value="ECO:0007669"/>
    <property type="project" value="TreeGrafter"/>
</dbReference>
<evidence type="ECO:0000256" key="1">
    <source>
        <dbReference type="ARBA" id="ARBA00006432"/>
    </source>
</evidence>
<dbReference type="RefSeq" id="WP_086066502.1">
    <property type="nucleotide sequence ID" value="NZ_CP021108.1"/>
</dbReference>
<dbReference type="Pfam" id="PF00501">
    <property type="entry name" value="AMP-binding"/>
    <property type="match status" value="1"/>
</dbReference>
<dbReference type="Pfam" id="PF13193">
    <property type="entry name" value="AMP-binding_C"/>
    <property type="match status" value="1"/>
</dbReference>
<dbReference type="Gene3D" id="3.40.50.12780">
    <property type="entry name" value="N-terminal domain of ligase-like"/>
    <property type="match status" value="1"/>
</dbReference>
<dbReference type="FunFam" id="3.30.300.30:FF:000005">
    <property type="entry name" value="Acyl-coenzyme A synthetase ACSM5, mitochondrial"/>
    <property type="match status" value="1"/>
</dbReference>
<sequence>MTKPTPHWAIPVHFNIAQDVCDKWAQATPDAVALIYQDPDGTPHRYTFRDLQRLSCQAAALFESQGVQHGDRIAVLLPQCPQTAITHLGAYRLGAIAVPLFTLFGDDALLHRLADSGAKLLVTDAAGAERVNAIRARLPDLATVLVVEHGDPARDFDRLVAAMPTGFATRNTLAETPALIIYTSGTTGKAKGALHAHRTLLGHLPGVELSHGGRIAASDVFWTPADWAWIGGLLDVLLPAWHFGATVVACRFAKFDVVDTFDLMHRYGVNRVFLPPTALRLMRSATQRDPTLRARLESVASGGESLGAELQAWARDVLGVTINEFYGQTECNMVVSSCAALFETKPGFMGRPVPGHDVRIIDDHGIEVPPGTHGHIAVRTPDPVMFLHYWNNPEATAAKFLNGWLLTGDLGFQDTERYIKFVGRDDDVITSAGYRIGPGPIEDCLASHPAVKLAAVIGTPDETRTEIVKAFVVLEDGIEPDAELTRQLQDHVRTKVGAHEYPRAVEYLDALPMTSTGKIMRAKLRDRPVQGLPNAR</sequence>
<dbReference type="InterPro" id="IPR045851">
    <property type="entry name" value="AMP-bd_C_sf"/>
</dbReference>
<dbReference type="EMBL" id="CP021108">
    <property type="protein sequence ID" value="ARP83163.1"/>
    <property type="molecule type" value="Genomic_DNA"/>
</dbReference>
<dbReference type="KEGG" id="bgv:CAL12_21650"/>
<keyword evidence="8" id="KW-1185">Reference proteome</keyword>
<keyword evidence="3" id="KW-0547">Nucleotide-binding</keyword>
<dbReference type="GO" id="GO:0004321">
    <property type="term" value="F:fatty-acyl-CoA synthase activity"/>
    <property type="evidence" value="ECO:0007669"/>
    <property type="project" value="TreeGrafter"/>
</dbReference>
<evidence type="ECO:0000313" key="8">
    <source>
        <dbReference type="Proteomes" id="UP000194151"/>
    </source>
</evidence>
<evidence type="ECO:0000256" key="3">
    <source>
        <dbReference type="ARBA" id="ARBA00022741"/>
    </source>
</evidence>
<keyword evidence="2" id="KW-0436">Ligase</keyword>
<gene>
    <name evidence="7" type="ORF">CAL12_21650</name>
</gene>
<dbReference type="OrthoDB" id="9766486at2"/>
<dbReference type="InterPro" id="IPR000873">
    <property type="entry name" value="AMP-dep_synth/lig_dom"/>
</dbReference>
<dbReference type="GO" id="GO:0015645">
    <property type="term" value="F:fatty acid ligase activity"/>
    <property type="evidence" value="ECO:0007669"/>
    <property type="project" value="TreeGrafter"/>
</dbReference>
<evidence type="ECO:0000259" key="6">
    <source>
        <dbReference type="Pfam" id="PF13193"/>
    </source>
</evidence>
<dbReference type="AlphaFoldDB" id="A0A1W6YRE2"/>
<comment type="similarity">
    <text evidence="1">Belongs to the ATP-dependent AMP-binding enzyme family.</text>
</comment>
<dbReference type="GO" id="GO:0005524">
    <property type="term" value="F:ATP binding"/>
    <property type="evidence" value="ECO:0007669"/>
    <property type="project" value="UniProtKB-KW"/>
</dbReference>
<evidence type="ECO:0000256" key="2">
    <source>
        <dbReference type="ARBA" id="ARBA00022598"/>
    </source>
</evidence>
<name>A0A1W6YRE2_9BORD</name>
<dbReference type="PROSITE" id="PS00455">
    <property type="entry name" value="AMP_BINDING"/>
    <property type="match status" value="1"/>
</dbReference>
<evidence type="ECO:0000256" key="4">
    <source>
        <dbReference type="ARBA" id="ARBA00022840"/>
    </source>
</evidence>
<reference evidence="7 8" key="1">
    <citation type="submission" date="2017-05" db="EMBL/GenBank/DDBJ databases">
        <title>Complete and WGS of Bordetella genogroups.</title>
        <authorList>
            <person name="Spilker T."/>
            <person name="LiPuma J."/>
        </authorList>
    </citation>
    <scope>NUCLEOTIDE SEQUENCE [LARGE SCALE GENOMIC DNA]</scope>
    <source>
        <strain evidence="7 8">AU19157</strain>
    </source>
</reference>
<protein>
    <submittedName>
        <fullName evidence="7">AMP-dependent synthetase</fullName>
    </submittedName>
</protein>
<dbReference type="InterPro" id="IPR051087">
    <property type="entry name" value="Mitochondrial_ACSM"/>
</dbReference>
<dbReference type="GO" id="GO:0006637">
    <property type="term" value="P:acyl-CoA metabolic process"/>
    <property type="evidence" value="ECO:0007669"/>
    <property type="project" value="TreeGrafter"/>
</dbReference>
<feature type="domain" description="AMP-binding enzyme C-terminal" evidence="6">
    <location>
        <begin position="441"/>
        <end position="518"/>
    </location>
</feature>
<proteinExistence type="inferred from homology"/>
<organism evidence="7 8">
    <name type="scientific">Bordetella genomosp. 8</name>
    <dbReference type="NCBI Taxonomy" id="1416806"/>
    <lineage>
        <taxon>Bacteria</taxon>
        <taxon>Pseudomonadati</taxon>
        <taxon>Pseudomonadota</taxon>
        <taxon>Betaproteobacteria</taxon>
        <taxon>Burkholderiales</taxon>
        <taxon>Alcaligenaceae</taxon>
        <taxon>Bordetella</taxon>
    </lineage>
</organism>
<evidence type="ECO:0000313" key="7">
    <source>
        <dbReference type="EMBL" id="ARP83163.1"/>
    </source>
</evidence>
<feature type="domain" description="AMP-dependent synthetase/ligase" evidence="5">
    <location>
        <begin position="22"/>
        <end position="390"/>
    </location>
</feature>
<dbReference type="GO" id="GO:0016405">
    <property type="term" value="F:CoA-ligase activity"/>
    <property type="evidence" value="ECO:0007669"/>
    <property type="project" value="UniProtKB-ARBA"/>
</dbReference>
<dbReference type="InterPro" id="IPR020845">
    <property type="entry name" value="AMP-binding_CS"/>
</dbReference>
<dbReference type="SUPFAM" id="SSF56801">
    <property type="entry name" value="Acetyl-CoA synthetase-like"/>
    <property type="match status" value="1"/>
</dbReference>